<reference evidence="2" key="1">
    <citation type="submission" date="2018-11" db="EMBL/GenBank/DDBJ databases">
        <title>Proposal to divide the Flavobacteriaceae and reorganize its genera based on Amino Acid Identity values calculated from whole genome sequences.</title>
        <authorList>
            <person name="Nicholson A.C."/>
            <person name="Gulvik C.A."/>
            <person name="Whitney A.M."/>
            <person name="Humrighouse B.W."/>
            <person name="Bell M."/>
            <person name="Holmes B."/>
            <person name="Steigerwalt A.G."/>
            <person name="Villarma A."/>
            <person name="Sheth M."/>
            <person name="Batra D."/>
            <person name="Pryor J."/>
            <person name="Bernardet J.-F."/>
            <person name="Hugo C."/>
            <person name="Kampfer P."/>
            <person name="Newman J.D."/>
            <person name="McQuiston J.R."/>
        </authorList>
    </citation>
    <scope>NUCLEOTIDE SEQUENCE [LARGE SCALE GENOMIC DNA]</scope>
    <source>
        <strain evidence="2">G0081</strain>
    </source>
</reference>
<dbReference type="Proteomes" id="UP000270185">
    <property type="component" value="Chromosome"/>
</dbReference>
<dbReference type="EMBL" id="CP034159">
    <property type="protein sequence ID" value="AZI32704.1"/>
    <property type="molecule type" value="Genomic_DNA"/>
</dbReference>
<protein>
    <submittedName>
        <fullName evidence="1">Uncharacterized protein</fullName>
    </submittedName>
</protein>
<evidence type="ECO:0000313" key="2">
    <source>
        <dbReference type="Proteomes" id="UP000270185"/>
    </source>
</evidence>
<dbReference type="KEGG" id="ccas:EIB73_05610"/>
<name>A0A3G8XR27_9FLAO</name>
<dbReference type="AlphaFoldDB" id="A0A3G8XR27"/>
<dbReference type="RefSeq" id="WP_125023464.1">
    <property type="nucleotide sequence ID" value="NZ_CP034159.1"/>
</dbReference>
<keyword evidence="2" id="KW-1185">Reference proteome</keyword>
<evidence type="ECO:0000313" key="1">
    <source>
        <dbReference type="EMBL" id="AZI32704.1"/>
    </source>
</evidence>
<organism evidence="1 2">
    <name type="scientific">Kaistella carnis</name>
    <dbReference type="NCBI Taxonomy" id="1241979"/>
    <lineage>
        <taxon>Bacteria</taxon>
        <taxon>Pseudomonadati</taxon>
        <taxon>Bacteroidota</taxon>
        <taxon>Flavobacteriia</taxon>
        <taxon>Flavobacteriales</taxon>
        <taxon>Weeksellaceae</taxon>
        <taxon>Chryseobacterium group</taxon>
        <taxon>Kaistella</taxon>
    </lineage>
</organism>
<accession>A0A3G8XR27</accession>
<sequence>MFVAEIAPRIATETPEQAQGKQRREELKWKAGNVRHKKKSYKLMQLFFCGGYRPTFAVFNEI</sequence>
<proteinExistence type="predicted"/>
<gene>
    <name evidence="1" type="ORF">EIB73_05610</name>
</gene>